<dbReference type="Proteomes" id="UP000238392">
    <property type="component" value="Unassembled WGS sequence"/>
</dbReference>
<dbReference type="EMBL" id="PVTQ01000004">
    <property type="protein sequence ID" value="PRY91113.1"/>
    <property type="molecule type" value="Genomic_DNA"/>
</dbReference>
<dbReference type="OrthoDB" id="7630980at2"/>
<protein>
    <submittedName>
        <fullName evidence="1">Protein ImuA</fullName>
    </submittedName>
</protein>
<dbReference type="SUPFAM" id="SSF52540">
    <property type="entry name" value="P-loop containing nucleoside triphosphate hydrolases"/>
    <property type="match status" value="1"/>
</dbReference>
<evidence type="ECO:0000313" key="1">
    <source>
        <dbReference type="EMBL" id="PRY91113.1"/>
    </source>
</evidence>
<reference evidence="1 2" key="1">
    <citation type="submission" date="2018-03" db="EMBL/GenBank/DDBJ databases">
        <title>Genomic Encyclopedia of Archaeal and Bacterial Type Strains, Phase II (KMG-II): from individual species to whole genera.</title>
        <authorList>
            <person name="Goeker M."/>
        </authorList>
    </citation>
    <scope>NUCLEOTIDE SEQUENCE [LARGE SCALE GENOMIC DNA]</scope>
    <source>
        <strain evidence="1 2">DSM 100212</strain>
    </source>
</reference>
<accession>A0A2T0WWN4</accession>
<gene>
    <name evidence="1" type="ORF">CLV74_104127</name>
</gene>
<evidence type="ECO:0000313" key="2">
    <source>
        <dbReference type="Proteomes" id="UP000238392"/>
    </source>
</evidence>
<sequence length="205" mass="22157">MVNQSNLLDRRPKRQGPRVVLGDTLALARARVHEVCGPAKATLALAFAGSCEGPVLWIRPAWQTEALHPTGIAPWCDPTRILTLQAGQTRDILWAMEEALGSGAVAAVIAEVNEIPELTPVRRLHLAAERGALKTPEPPFGILLTPGLGSAPGVESRWYMAPVFAENGPAWHVERLRARMAPLAAWTMTRSTDSPTFQPTAPRVA</sequence>
<name>A0A2T0WWN4_9RHOB</name>
<dbReference type="InterPro" id="IPR027417">
    <property type="entry name" value="P-loop_NTPase"/>
</dbReference>
<comment type="caution">
    <text evidence="1">The sequence shown here is derived from an EMBL/GenBank/DDBJ whole genome shotgun (WGS) entry which is preliminary data.</text>
</comment>
<dbReference type="AlphaFoldDB" id="A0A2T0WWN4"/>
<dbReference type="Gene3D" id="3.40.50.300">
    <property type="entry name" value="P-loop containing nucleotide triphosphate hydrolases"/>
    <property type="match status" value="1"/>
</dbReference>
<keyword evidence="2" id="KW-1185">Reference proteome</keyword>
<proteinExistence type="predicted"/>
<dbReference type="RefSeq" id="WP_106263641.1">
    <property type="nucleotide sequence ID" value="NZ_PVTQ01000004.1"/>
</dbReference>
<organism evidence="1 2">
    <name type="scientific">Donghicola tyrosinivorans</name>
    <dbReference type="NCBI Taxonomy" id="1652492"/>
    <lineage>
        <taxon>Bacteria</taxon>
        <taxon>Pseudomonadati</taxon>
        <taxon>Pseudomonadota</taxon>
        <taxon>Alphaproteobacteria</taxon>
        <taxon>Rhodobacterales</taxon>
        <taxon>Roseobacteraceae</taxon>
        <taxon>Donghicola</taxon>
    </lineage>
</organism>